<feature type="domain" description="Rit1 DUSP-like" evidence="1">
    <location>
        <begin position="372"/>
        <end position="473"/>
    </location>
</feature>
<dbReference type="GO" id="GO:0019988">
    <property type="term" value="P:charged-tRNA amino acid modification"/>
    <property type="evidence" value="ECO:0007669"/>
    <property type="project" value="InterPro"/>
</dbReference>
<proteinExistence type="predicted"/>
<dbReference type="EMBL" id="CP034462">
    <property type="protein sequence ID" value="QBM91108.1"/>
    <property type="molecule type" value="Genomic_DNA"/>
</dbReference>
<dbReference type="GO" id="GO:0043399">
    <property type="term" value="F:tRNA adenosine(64)-2'-O-ribosylphosphate transferase activity"/>
    <property type="evidence" value="ECO:0007669"/>
    <property type="project" value="InterPro"/>
</dbReference>
<evidence type="ECO:0000259" key="1">
    <source>
        <dbReference type="Pfam" id="PF04179"/>
    </source>
</evidence>
<name>A0A4P6XXL4_9ASCO</name>
<evidence type="ECO:0000259" key="2">
    <source>
        <dbReference type="Pfam" id="PF17184"/>
    </source>
</evidence>
<keyword evidence="3" id="KW-0808">Transferase</keyword>
<dbReference type="Pfam" id="PF04179">
    <property type="entry name" value="Init_tRNA_PT"/>
    <property type="match status" value="1"/>
</dbReference>
<evidence type="ECO:0000313" key="4">
    <source>
        <dbReference type="Proteomes" id="UP000292447"/>
    </source>
</evidence>
<dbReference type="PIRSF" id="PIRSF007747">
    <property type="entry name" value="Ribosyl_Ptfrase"/>
    <property type="match status" value="1"/>
</dbReference>
<dbReference type="Pfam" id="PF17184">
    <property type="entry name" value="Rit1_C"/>
    <property type="match status" value="1"/>
</dbReference>
<dbReference type="GO" id="GO:0005737">
    <property type="term" value="C:cytoplasm"/>
    <property type="evidence" value="ECO:0007669"/>
    <property type="project" value="TreeGrafter"/>
</dbReference>
<feature type="domain" description="Rit1 N-terminal" evidence="2">
    <location>
        <begin position="10"/>
        <end position="265"/>
    </location>
</feature>
<accession>A0A4P6XXL4</accession>
<dbReference type="PANTHER" id="PTHR31811:SF0">
    <property type="entry name" value="TRNA A64-2'-O-RIBOSYLPHOSPHATE TRANSFERASE"/>
    <property type="match status" value="1"/>
</dbReference>
<organism evidence="3 4">
    <name type="scientific">Metschnikowia aff. pulcherrima</name>
    <dbReference type="NCBI Taxonomy" id="2163413"/>
    <lineage>
        <taxon>Eukaryota</taxon>
        <taxon>Fungi</taxon>
        <taxon>Dikarya</taxon>
        <taxon>Ascomycota</taxon>
        <taxon>Saccharomycotina</taxon>
        <taxon>Pichiomycetes</taxon>
        <taxon>Metschnikowiaceae</taxon>
        <taxon>Metschnikowia</taxon>
    </lineage>
</organism>
<protein>
    <submittedName>
        <fullName evidence="3">tRNA A64-2'-O-ribosylphosphate transferase</fullName>
    </submittedName>
</protein>
<dbReference type="InterPro" id="IPR007306">
    <property type="entry name" value="Rit1"/>
</dbReference>
<sequence length="478" mass="54411">MEYSQILKDLRRESGLVKNRIQSIIFDSKYVAQFSEFPLVANERCGLWYVEPTNTAGSVYFKSTDGHTGQWKFSMRRLNFHLLDLFQNTPTAILVDSTRKGKLMPDALLKTVPMWCAVLNYIMFEDEKQDKWTDLANENWLLTPREMVSESEHSTMIMLIPDHAREVKKLALISKQGLIERLGCKKPILPLWVYPGKKSQKVVTSEDHFSICCLTASHKSNSGTDVPGWNFTLPYVQGAADDHELWASLDICEGELDHDLLWNDIYYEPAEELRVIDTITGDICLWISEDEFLTRISRIYEKSKREPEELSLDVTSLKNTGIMIGAITKHISISEITKTNRCIKHIVVLSEKWAIAQAPGKAPEKCTVSIQSFEVESTKKGSKKLREILPQIMQNIKSVDLLNQTLILCDTGKDLSAGVALTLLARFFDTNWVPVTPQPHVNKDTIKQHLCHVLDCRQVNPSRNTLQSVNTFLMSNGH</sequence>
<evidence type="ECO:0000313" key="3">
    <source>
        <dbReference type="EMBL" id="QBM91108.1"/>
    </source>
</evidence>
<dbReference type="Proteomes" id="UP000292447">
    <property type="component" value="Chromosome VII"/>
</dbReference>
<dbReference type="InterPro" id="IPR033449">
    <property type="entry name" value="Rit1_N"/>
</dbReference>
<reference evidence="4" key="1">
    <citation type="submission" date="2019-03" db="EMBL/GenBank/DDBJ databases">
        <title>Snf2 controls pulcherriminic acid biosynthesis and connects pigmentation and antifungal activity of the yeast Metschnikowia pulcherrima.</title>
        <authorList>
            <person name="Gore-Lloyd D."/>
            <person name="Sumann I."/>
            <person name="Brachmann A.O."/>
            <person name="Schneeberger K."/>
            <person name="Ortiz-Merino R.A."/>
            <person name="Moreno-Beltran M."/>
            <person name="Schlaefli M."/>
            <person name="Kirner P."/>
            <person name="Santos Kron A."/>
            <person name="Wolfe K.H."/>
            <person name="Piel J."/>
            <person name="Ahrens C.H."/>
            <person name="Henk D."/>
            <person name="Freimoser F.M."/>
        </authorList>
    </citation>
    <scope>NUCLEOTIDE SEQUENCE [LARGE SCALE GENOMIC DNA]</scope>
    <source>
        <strain evidence="4">APC 1.2</strain>
    </source>
</reference>
<dbReference type="PANTHER" id="PTHR31811">
    <property type="entry name" value="TRNA A64-2'-O-RIBOSYLPHOSPHATE TRANSFERASE"/>
    <property type="match status" value="1"/>
</dbReference>
<dbReference type="InterPro" id="IPR033421">
    <property type="entry name" value="Rit1_DUSP-like"/>
</dbReference>
<dbReference type="AlphaFoldDB" id="A0A4P6XXL4"/>
<keyword evidence="4" id="KW-1185">Reference proteome</keyword>
<gene>
    <name evidence="3" type="primary">MPUL0G01510</name>
    <name evidence="3" type="ORF">METSCH_G01510</name>
</gene>